<dbReference type="Gene3D" id="3.90.79.20">
    <property type="match status" value="1"/>
</dbReference>
<feature type="domain" description="Nudix hydrolase" evidence="10">
    <location>
        <begin position="196"/>
        <end position="325"/>
    </location>
</feature>
<comment type="caution">
    <text evidence="11">The sequence shown here is derived from an EMBL/GenBank/DDBJ whole genome shotgun (WGS) entry which is preliminary data.</text>
</comment>
<protein>
    <recommendedName>
        <fullName evidence="4">NAD(+) diphosphatase</fullName>
        <ecNumber evidence="4">3.6.1.22</ecNumber>
    </recommendedName>
</protein>
<keyword evidence="8" id="KW-0520">NAD</keyword>
<evidence type="ECO:0000256" key="3">
    <source>
        <dbReference type="ARBA" id="ARBA00009595"/>
    </source>
</evidence>
<evidence type="ECO:0000256" key="4">
    <source>
        <dbReference type="ARBA" id="ARBA00012381"/>
    </source>
</evidence>
<evidence type="ECO:0000256" key="2">
    <source>
        <dbReference type="ARBA" id="ARBA00001947"/>
    </source>
</evidence>
<dbReference type="InterPro" id="IPR049734">
    <property type="entry name" value="NudC-like_C"/>
</dbReference>
<evidence type="ECO:0000256" key="5">
    <source>
        <dbReference type="ARBA" id="ARBA00022723"/>
    </source>
</evidence>
<dbReference type="SUPFAM" id="SSF55811">
    <property type="entry name" value="Nudix"/>
    <property type="match status" value="1"/>
</dbReference>
<dbReference type="GO" id="GO:0046872">
    <property type="term" value="F:metal ion binding"/>
    <property type="evidence" value="ECO:0007669"/>
    <property type="project" value="UniProtKB-KW"/>
</dbReference>
<keyword evidence="12" id="KW-1185">Reference proteome</keyword>
<evidence type="ECO:0000256" key="7">
    <source>
        <dbReference type="ARBA" id="ARBA00022842"/>
    </source>
</evidence>
<dbReference type="GO" id="GO:0005829">
    <property type="term" value="C:cytosol"/>
    <property type="evidence" value="ECO:0007669"/>
    <property type="project" value="TreeGrafter"/>
</dbReference>
<dbReference type="Gene3D" id="3.90.79.10">
    <property type="entry name" value="Nucleoside Triphosphate Pyrophosphohydrolase"/>
    <property type="match status" value="1"/>
</dbReference>
<evidence type="ECO:0000313" key="11">
    <source>
        <dbReference type="EMBL" id="ESL01659.1"/>
    </source>
</evidence>
<dbReference type="HOGENOM" id="CLU_037162_0_1_9"/>
<evidence type="ECO:0000256" key="8">
    <source>
        <dbReference type="ARBA" id="ARBA00023027"/>
    </source>
</evidence>
<keyword evidence="7" id="KW-0460">Magnesium</keyword>
<name>V2XHP1_9FIRM</name>
<evidence type="ECO:0000259" key="10">
    <source>
        <dbReference type="PROSITE" id="PS51462"/>
    </source>
</evidence>
<evidence type="ECO:0000256" key="9">
    <source>
        <dbReference type="ARBA" id="ARBA00023679"/>
    </source>
</evidence>
<dbReference type="InterPro" id="IPR015376">
    <property type="entry name" value="Znr_NADH_PPase"/>
</dbReference>
<evidence type="ECO:0000256" key="1">
    <source>
        <dbReference type="ARBA" id="ARBA00001946"/>
    </source>
</evidence>
<dbReference type="CDD" id="cd03429">
    <property type="entry name" value="NUDIX_NADH_pyrophosphatase_Nudt13"/>
    <property type="match status" value="1"/>
</dbReference>
<dbReference type="InterPro" id="IPR015797">
    <property type="entry name" value="NUDIX_hydrolase-like_dom_sf"/>
</dbReference>
<dbReference type="Pfam" id="PF09297">
    <property type="entry name" value="Zn_ribbon_NUD"/>
    <property type="match status" value="1"/>
</dbReference>
<dbReference type="GO" id="GO:0019677">
    <property type="term" value="P:NAD+ catabolic process"/>
    <property type="evidence" value="ECO:0007669"/>
    <property type="project" value="TreeGrafter"/>
</dbReference>
<dbReference type="Proteomes" id="UP000018227">
    <property type="component" value="Unassembled WGS sequence"/>
</dbReference>
<dbReference type="Pfam" id="PF00293">
    <property type="entry name" value="NUDIX"/>
    <property type="match status" value="1"/>
</dbReference>
<dbReference type="GO" id="GO:0035529">
    <property type="term" value="F:NADH pyrophosphatase activity"/>
    <property type="evidence" value="ECO:0007669"/>
    <property type="project" value="TreeGrafter"/>
</dbReference>
<accession>V2XHP1</accession>
<evidence type="ECO:0000256" key="6">
    <source>
        <dbReference type="ARBA" id="ARBA00022801"/>
    </source>
</evidence>
<dbReference type="PANTHER" id="PTHR42904:SF6">
    <property type="entry name" value="NAD-CAPPED RNA HYDROLASE NUDT12"/>
    <property type="match status" value="1"/>
</dbReference>
<organism evidence="11 12">
    <name type="scientific">Catonella morbi ATCC 51271</name>
    <dbReference type="NCBI Taxonomy" id="592026"/>
    <lineage>
        <taxon>Bacteria</taxon>
        <taxon>Bacillati</taxon>
        <taxon>Bacillota</taxon>
        <taxon>Clostridia</taxon>
        <taxon>Lachnospirales</taxon>
        <taxon>Lachnospiraceae</taxon>
        <taxon>Catonella</taxon>
    </lineage>
</organism>
<keyword evidence="5" id="KW-0479">Metal-binding</keyword>
<keyword evidence="6" id="KW-0378">Hydrolase</keyword>
<dbReference type="RefSeq" id="WP_023356058.1">
    <property type="nucleotide sequence ID" value="NZ_KI535371.1"/>
</dbReference>
<dbReference type="PANTHER" id="PTHR42904">
    <property type="entry name" value="NUDIX HYDROLASE, NUDC SUBFAMILY"/>
    <property type="match status" value="1"/>
</dbReference>
<proteinExistence type="inferred from homology"/>
<dbReference type="EC" id="3.6.1.22" evidence="4"/>
<gene>
    <name evidence="11" type="ORF">GCWU0000282_003220</name>
</gene>
<comment type="cofactor">
    <cofactor evidence="2">
        <name>Zn(2+)</name>
        <dbReference type="ChEBI" id="CHEBI:29105"/>
    </cofactor>
</comment>
<comment type="catalytic activity">
    <reaction evidence="9">
        <text>a 5'-end NAD(+)-phospho-ribonucleoside in mRNA + H2O = a 5'-end phospho-adenosine-phospho-ribonucleoside in mRNA + beta-nicotinamide D-ribonucleotide + 2 H(+)</text>
        <dbReference type="Rhea" id="RHEA:60876"/>
        <dbReference type="Rhea" id="RHEA-COMP:15698"/>
        <dbReference type="Rhea" id="RHEA-COMP:15719"/>
        <dbReference type="ChEBI" id="CHEBI:14649"/>
        <dbReference type="ChEBI" id="CHEBI:15377"/>
        <dbReference type="ChEBI" id="CHEBI:15378"/>
        <dbReference type="ChEBI" id="CHEBI:144029"/>
        <dbReference type="ChEBI" id="CHEBI:144051"/>
    </reaction>
    <physiologicalReaction direction="left-to-right" evidence="9">
        <dbReference type="Rhea" id="RHEA:60877"/>
    </physiologicalReaction>
</comment>
<dbReference type="NCBIfam" id="NF001299">
    <property type="entry name" value="PRK00241.1"/>
    <property type="match status" value="1"/>
</dbReference>
<dbReference type="InterPro" id="IPR050241">
    <property type="entry name" value="NAD-cap_RNA_hydrolase_NudC"/>
</dbReference>
<dbReference type="EMBL" id="ACIL03000021">
    <property type="protein sequence ID" value="ESL01659.1"/>
    <property type="molecule type" value="Genomic_DNA"/>
</dbReference>
<comment type="similarity">
    <text evidence="3">Belongs to the Nudix hydrolase family. NudC subfamily.</text>
</comment>
<dbReference type="GO" id="GO:0006742">
    <property type="term" value="P:NADP+ catabolic process"/>
    <property type="evidence" value="ECO:0007669"/>
    <property type="project" value="TreeGrafter"/>
</dbReference>
<sequence>MIQDLLNNSYDNSYKPDAKPADNSFILYFYNNELLCHARGNIKSLENAIPGKAGSEEIFWSLPTFKEIIDNIGISPNKLIYLFKMKIDDREQDFFLLADDKLFEKNLLDYSYLKSEKYYTNDNSGKTEDERFYYLPALKFRSLKPLNISFAVITAWQLYTWYRDNKYCGRCGQKTMLDSKERMIKCSNCGNMIYPKICPGVIVGIIHRGRILLTKYANKGYNRYALVAGFTEIGETLEESAKREAFEEVGLKLKNITFYKSQPWSASSSILTGFFAEVDGSDKVVLETDELKEGTWFYPDDIVQMHEGVSLTEEMINHFADRKLEEHWYK</sequence>
<dbReference type="InterPro" id="IPR000086">
    <property type="entry name" value="NUDIX_hydrolase_dom"/>
</dbReference>
<dbReference type="PROSITE" id="PS51462">
    <property type="entry name" value="NUDIX"/>
    <property type="match status" value="1"/>
</dbReference>
<comment type="cofactor">
    <cofactor evidence="1">
        <name>Mg(2+)</name>
        <dbReference type="ChEBI" id="CHEBI:18420"/>
    </cofactor>
</comment>
<dbReference type="OrthoDB" id="9787476at2"/>
<dbReference type="STRING" id="592026.GCWU0000282_003220"/>
<dbReference type="eggNOG" id="COG2816">
    <property type="taxonomic scope" value="Bacteria"/>
</dbReference>
<dbReference type="AlphaFoldDB" id="V2XHP1"/>
<evidence type="ECO:0000313" key="12">
    <source>
        <dbReference type="Proteomes" id="UP000018227"/>
    </source>
</evidence>
<reference evidence="11 12" key="1">
    <citation type="submission" date="2013-06" db="EMBL/GenBank/DDBJ databases">
        <authorList>
            <person name="Weinstock G."/>
            <person name="Sodergren E."/>
            <person name="Clifton S."/>
            <person name="Fulton L."/>
            <person name="Fulton B."/>
            <person name="Courtney L."/>
            <person name="Fronick C."/>
            <person name="Harrison M."/>
            <person name="Strong C."/>
            <person name="Farmer C."/>
            <person name="Delahaunty K."/>
            <person name="Markovic C."/>
            <person name="Hall O."/>
            <person name="Minx P."/>
            <person name="Tomlinson C."/>
            <person name="Mitreva M."/>
            <person name="Nelson J."/>
            <person name="Hou S."/>
            <person name="Wollam A."/>
            <person name="Pepin K.H."/>
            <person name="Johnson M."/>
            <person name="Bhonagiri V."/>
            <person name="Nash W.E."/>
            <person name="Warren W."/>
            <person name="Chinwalla A."/>
            <person name="Mardis E.R."/>
            <person name="Wilson R.K."/>
        </authorList>
    </citation>
    <scope>NUCLEOTIDE SEQUENCE [LARGE SCALE GENOMIC DNA]</scope>
    <source>
        <strain evidence="11 12">ATCC 51271</strain>
    </source>
</reference>